<keyword evidence="4" id="KW-0408">Iron</keyword>
<protein>
    <submittedName>
        <fullName evidence="8">Radical SAM protein</fullName>
    </submittedName>
</protein>
<name>A0ABT4KGX9_9HYPH</name>
<dbReference type="InterPro" id="IPR058240">
    <property type="entry name" value="rSAM_sf"/>
</dbReference>
<dbReference type="PANTHER" id="PTHR43273">
    <property type="entry name" value="ANAEROBIC SULFATASE-MATURATING ENZYME HOMOLOG ASLB-RELATED"/>
    <property type="match status" value="1"/>
</dbReference>
<comment type="cofactor">
    <cofactor evidence="1">
        <name>[4Fe-4S] cluster</name>
        <dbReference type="ChEBI" id="CHEBI:49883"/>
    </cofactor>
</comment>
<dbReference type="Proteomes" id="UP001079430">
    <property type="component" value="Unassembled WGS sequence"/>
</dbReference>
<feature type="domain" description="Radical SAM core" evidence="7">
    <location>
        <begin position="51"/>
        <end position="281"/>
    </location>
</feature>
<dbReference type="SFLD" id="SFLDG01067">
    <property type="entry name" value="SPASM/twitch_domain_containing"/>
    <property type="match status" value="1"/>
</dbReference>
<dbReference type="InterPro" id="IPR023867">
    <property type="entry name" value="Sulphatase_maturase_rSAM"/>
</dbReference>
<dbReference type="Pfam" id="PF04055">
    <property type="entry name" value="Radical_SAM"/>
    <property type="match status" value="1"/>
</dbReference>
<dbReference type="NCBIfam" id="TIGR04085">
    <property type="entry name" value="rSAM_more_4Fe4S"/>
    <property type="match status" value="1"/>
</dbReference>
<evidence type="ECO:0000256" key="3">
    <source>
        <dbReference type="ARBA" id="ARBA00022723"/>
    </source>
</evidence>
<dbReference type="CDD" id="cd01335">
    <property type="entry name" value="Radical_SAM"/>
    <property type="match status" value="1"/>
</dbReference>
<dbReference type="PROSITE" id="PS51918">
    <property type="entry name" value="RADICAL_SAM"/>
    <property type="match status" value="1"/>
</dbReference>
<evidence type="ECO:0000256" key="1">
    <source>
        <dbReference type="ARBA" id="ARBA00001966"/>
    </source>
</evidence>
<organism evidence="8 9">
    <name type="scientific">Sinorhizobium psoraleae</name>
    <dbReference type="NCBI Taxonomy" id="520838"/>
    <lineage>
        <taxon>Bacteria</taxon>
        <taxon>Pseudomonadati</taxon>
        <taxon>Pseudomonadota</taxon>
        <taxon>Alphaproteobacteria</taxon>
        <taxon>Hyphomicrobiales</taxon>
        <taxon>Rhizobiaceae</taxon>
        <taxon>Sinorhizobium/Ensifer group</taxon>
        <taxon>Sinorhizobium</taxon>
    </lineage>
</organism>
<reference evidence="8" key="1">
    <citation type="submission" date="2022-10" db="EMBL/GenBank/DDBJ databases">
        <title>Whole genome sequencing of three plant growth promoting bacteria isolated from Vachellia tortilis subsp. raddiana in Morocco.</title>
        <authorList>
            <person name="Hnini M."/>
            <person name="Zouagui R."/>
            <person name="Zouagui H."/>
            <person name="Chemao Elfihri M.-W."/>
            <person name="Ibrahimi A."/>
            <person name="Sbabou L."/>
            <person name="Aurag J."/>
        </authorList>
    </citation>
    <scope>NUCLEOTIDE SEQUENCE</scope>
    <source>
        <strain evidence="8">LMR678</strain>
    </source>
</reference>
<dbReference type="EMBL" id="JAPVOI010000004">
    <property type="protein sequence ID" value="MCZ4090601.1"/>
    <property type="molecule type" value="Genomic_DNA"/>
</dbReference>
<dbReference type="InterPro" id="IPR013785">
    <property type="entry name" value="Aldolase_TIM"/>
</dbReference>
<evidence type="ECO:0000256" key="2">
    <source>
        <dbReference type="ARBA" id="ARBA00022691"/>
    </source>
</evidence>
<dbReference type="SFLD" id="SFLDS00029">
    <property type="entry name" value="Radical_SAM"/>
    <property type="match status" value="1"/>
</dbReference>
<dbReference type="SUPFAM" id="SSF102114">
    <property type="entry name" value="Radical SAM enzymes"/>
    <property type="match status" value="1"/>
</dbReference>
<dbReference type="Gene3D" id="3.20.20.70">
    <property type="entry name" value="Aldolase class I"/>
    <property type="match status" value="1"/>
</dbReference>
<proteinExistence type="inferred from homology"/>
<evidence type="ECO:0000313" key="8">
    <source>
        <dbReference type="EMBL" id="MCZ4090601.1"/>
    </source>
</evidence>
<dbReference type="PANTHER" id="PTHR43273:SF3">
    <property type="entry name" value="ANAEROBIC SULFATASE-MATURATING ENZYME HOMOLOG ASLB-RELATED"/>
    <property type="match status" value="1"/>
</dbReference>
<sequence length="389" mass="43113">MLEGVSFRDILPYIEGKPELLRWAKNNKIVVDASEDELSAVLSENTVAMQNSDELYRVIMPTAQCSLGCTYCGQFHSPNKIDALTAASILSDIEENLGTEKYRYLKVGWFGAEPLQNLPGVRSLTQQLMQTSARHNVHYSAKMATNGLKLTGEVASELIHELSVMRLDVTLDGPAHVHDSRRFSKGGKGTFEAILGNLKSVASIRPPPGVVTVRCNVDHTNADSVEELLLILGEQGWGDAISVYFAPVHAWGDFSPQRTDSSWLAEKEIEWRYLARHLGIPVADLPARKYITCMATNKHARLYDPNGKSHSCTELPLAARETSGNAIDYDFRSFSDAIERHEVPCWQCKMLPVCGGACPKQWADGNVPCPTFKFNAHQLLLQELCRGNV</sequence>
<keyword evidence="9" id="KW-1185">Reference proteome</keyword>
<comment type="similarity">
    <text evidence="6">Belongs to the radical SAM superfamily. Anaerobic sulfatase-maturating enzyme family.</text>
</comment>
<evidence type="ECO:0000256" key="6">
    <source>
        <dbReference type="ARBA" id="ARBA00023601"/>
    </source>
</evidence>
<keyword evidence="5" id="KW-0411">Iron-sulfur</keyword>
<evidence type="ECO:0000256" key="5">
    <source>
        <dbReference type="ARBA" id="ARBA00023014"/>
    </source>
</evidence>
<keyword evidence="3" id="KW-0479">Metal-binding</keyword>
<evidence type="ECO:0000313" key="9">
    <source>
        <dbReference type="Proteomes" id="UP001079430"/>
    </source>
</evidence>
<keyword evidence="2" id="KW-0949">S-adenosyl-L-methionine</keyword>
<dbReference type="InterPro" id="IPR023885">
    <property type="entry name" value="4Fe4S-binding_SPASM_dom"/>
</dbReference>
<comment type="caution">
    <text evidence="8">The sequence shown here is derived from an EMBL/GenBank/DDBJ whole genome shotgun (WGS) entry which is preliminary data.</text>
</comment>
<accession>A0ABT4KGX9</accession>
<evidence type="ECO:0000256" key="4">
    <source>
        <dbReference type="ARBA" id="ARBA00023004"/>
    </source>
</evidence>
<evidence type="ECO:0000259" key="7">
    <source>
        <dbReference type="PROSITE" id="PS51918"/>
    </source>
</evidence>
<dbReference type="InterPro" id="IPR007197">
    <property type="entry name" value="rSAM"/>
</dbReference>
<gene>
    <name evidence="8" type="ORF">O3W52_11135</name>
</gene>